<dbReference type="AlphaFoldDB" id="A0A151IVP4"/>
<accession>A0A151IVP4</accession>
<keyword evidence="2" id="KW-1185">Reference proteome</keyword>
<gene>
    <name evidence="1" type="ORF">ALC57_16096</name>
</gene>
<dbReference type="Proteomes" id="UP000078492">
    <property type="component" value="Unassembled WGS sequence"/>
</dbReference>
<protein>
    <submittedName>
        <fullName evidence="1">Uncharacterized protein</fullName>
    </submittedName>
</protein>
<dbReference type="STRING" id="471704.A0A151IVP4"/>
<evidence type="ECO:0000313" key="2">
    <source>
        <dbReference type="Proteomes" id="UP000078492"/>
    </source>
</evidence>
<evidence type="ECO:0000313" key="1">
    <source>
        <dbReference type="EMBL" id="KYN11762.1"/>
    </source>
</evidence>
<dbReference type="EMBL" id="KQ980895">
    <property type="protein sequence ID" value="KYN11762.1"/>
    <property type="molecule type" value="Genomic_DNA"/>
</dbReference>
<name>A0A151IVP4_9HYME</name>
<organism evidence="1 2">
    <name type="scientific">Trachymyrmex cornetzi</name>
    <dbReference type="NCBI Taxonomy" id="471704"/>
    <lineage>
        <taxon>Eukaryota</taxon>
        <taxon>Metazoa</taxon>
        <taxon>Ecdysozoa</taxon>
        <taxon>Arthropoda</taxon>
        <taxon>Hexapoda</taxon>
        <taxon>Insecta</taxon>
        <taxon>Pterygota</taxon>
        <taxon>Neoptera</taxon>
        <taxon>Endopterygota</taxon>
        <taxon>Hymenoptera</taxon>
        <taxon>Apocrita</taxon>
        <taxon>Aculeata</taxon>
        <taxon>Formicoidea</taxon>
        <taxon>Formicidae</taxon>
        <taxon>Myrmicinae</taxon>
        <taxon>Trachymyrmex</taxon>
    </lineage>
</organism>
<sequence>MIIEDIKHLVKIFVKTPMMHYRKEKIRLTLIKLYSIYVALSERKSKRSVWVRPIYSVEQRFRQGDSNNLVTMLRATDPSLHFNYLRMDVGTFEHFLSIVGPGIEKQTNIREPIASDTRLQICLRYLASGDSMRSIGYAFRVSTNIKRILSHFKFQKCTLVQSHLSYWLTSPALPIEEHKTPLIQSRLVQTWPGRKRYVFECVILCRFVSPKRKAAIQTLAL</sequence>
<proteinExistence type="predicted"/>
<reference evidence="1 2" key="1">
    <citation type="submission" date="2015-09" db="EMBL/GenBank/DDBJ databases">
        <title>Trachymyrmex cornetzi WGS genome.</title>
        <authorList>
            <person name="Nygaard S."/>
            <person name="Hu H."/>
            <person name="Boomsma J."/>
            <person name="Zhang G."/>
        </authorList>
    </citation>
    <scope>NUCLEOTIDE SEQUENCE [LARGE SCALE GENOMIC DNA]</scope>
    <source>
        <strain evidence="1">Tcor2-1</strain>
        <tissue evidence="1">Whole body</tissue>
    </source>
</reference>